<gene>
    <name evidence="1" type="ORF">H8S54_06780</name>
</gene>
<sequence length="82" mass="9432">MLPGGGDRIYDFTEGLQLASSEIERWSAGVLLLFCVGKGIDGIFECDYNNLRNIRRMEERGKIVSMIEDKIKYDIRSVVWDE</sequence>
<keyword evidence="2" id="KW-1185">Reference proteome</keyword>
<proteinExistence type="predicted"/>
<name>A0A8I0AIA4_9FIRM</name>
<reference evidence="1 2" key="1">
    <citation type="submission" date="2020-08" db="EMBL/GenBank/DDBJ databases">
        <title>Genome public.</title>
        <authorList>
            <person name="Liu C."/>
            <person name="Sun Q."/>
        </authorList>
    </citation>
    <scope>NUCLEOTIDE SEQUENCE [LARGE SCALE GENOMIC DNA]</scope>
    <source>
        <strain evidence="1 2">BX17</strain>
    </source>
</reference>
<accession>A0A8I0AIA4</accession>
<organism evidence="1 2">
    <name type="scientific">Blautia segnis</name>
    <dbReference type="NCBI Taxonomy" id="2763030"/>
    <lineage>
        <taxon>Bacteria</taxon>
        <taxon>Bacillati</taxon>
        <taxon>Bacillota</taxon>
        <taxon>Clostridia</taxon>
        <taxon>Lachnospirales</taxon>
        <taxon>Lachnospiraceae</taxon>
        <taxon>Blautia</taxon>
    </lineage>
</organism>
<dbReference type="Proteomes" id="UP000652847">
    <property type="component" value="Unassembled WGS sequence"/>
</dbReference>
<protein>
    <submittedName>
        <fullName evidence="1">Uncharacterized protein</fullName>
    </submittedName>
</protein>
<evidence type="ECO:0000313" key="1">
    <source>
        <dbReference type="EMBL" id="MBC5650823.1"/>
    </source>
</evidence>
<comment type="caution">
    <text evidence="1">The sequence shown here is derived from an EMBL/GenBank/DDBJ whole genome shotgun (WGS) entry which is preliminary data.</text>
</comment>
<dbReference type="AlphaFoldDB" id="A0A8I0AIA4"/>
<evidence type="ECO:0000313" key="2">
    <source>
        <dbReference type="Proteomes" id="UP000652847"/>
    </source>
</evidence>
<dbReference type="RefSeq" id="WP_117851804.1">
    <property type="nucleotide sequence ID" value="NZ_JACOOT010000014.1"/>
</dbReference>
<dbReference type="EMBL" id="JACOOT010000014">
    <property type="protein sequence ID" value="MBC5650823.1"/>
    <property type="molecule type" value="Genomic_DNA"/>
</dbReference>